<comment type="caution">
    <text evidence="2">The sequence shown here is derived from an EMBL/GenBank/DDBJ whole genome shotgun (WGS) entry which is preliminary data.</text>
</comment>
<gene>
    <name evidence="2" type="ORF">WDV06_18440</name>
</gene>
<reference evidence="2 3" key="1">
    <citation type="submission" date="2024-03" db="EMBL/GenBank/DDBJ databases">
        <title>Whole genome sequencing of Streptomyces racemochromogenes, to identify antimicrobial biosynthetic gene clusters.</title>
        <authorList>
            <person name="Suryawanshi P."/>
            <person name="Krishnaraj P.U."/>
            <person name="Arun Y.P."/>
            <person name="Suryawanshi M.P."/>
            <person name="Rakshit O."/>
        </authorList>
    </citation>
    <scope>NUCLEOTIDE SEQUENCE [LARGE SCALE GENOMIC DNA]</scope>
    <source>
        <strain evidence="2 3">AUDT626</strain>
    </source>
</reference>
<proteinExistence type="predicted"/>
<sequence length="865" mass="92086">MTVTEERPAAALRATAGEPTAGADTPVSGSGTAPGATAGENTPVSASADTPGRPPAERTEPVWMLRVNPLRRTRLADPALAGILDELARVEAELAVRATACTDALYERIGAAPSDERAALVAVRRAVHNDRVPATLPDPAPAEFLAWLELRVLRDGLLAEAAAEHPRALARERGTLSGLLGDEDLLRSLALLAPEVHRAAVGYREGTLSRAAKSERGLLQYVTRAMMRTSPLARFTAVGLAVPSPGGTRPDEVDVTGARSFPHLDQAMLGYVARTADPALPPGPATWVRQSPSLSPGPGPDRISFVKAGADSSRLLSTALTEPLRRLLNATDMGPRTVGAIAGDLARTLGTTPEQAAGVVLGSLDAGLLCTTDGPEDCAADPLGGSARHEGLRTALAGLADAGHAERADALRGIGALTKALTEEARRPAVLLVSENYLLPPAKVDTRGLDRQLRDLAHAMEFLSAFDRLHDIRAVLTDVFVELHGRGACVSLTDHARHLVRTVNERVIAGSDSLTPLRALRTRMLGELRADLASRGGDTEVVWDAEWLAELAAPLPERFRRDAVAYSVLVQPAGDRLVVNDSYPGHGMLYGRFLGHDAELGGQALQRLRRRLTERHGTGATVLAEDRGLHGVSVNAHAPVLDRRLRADDWYGLRLVHDPDLDRLYVQDADGRPLHLVTLGTGHPELLPPPLRLANWLVMGGRLLPDLGMPGGLGGPGRGGVPAEPATPRLLAGSVVLQRRRWYPGEDFEQAVRQGPGEADRMLALTRWRARHGVPAEVVLKPAPATGPATGSGRSGAKQRKPQYVDLTSALLGRVLPRFLDRDGSGFVEEALPAAGASPHAYEWAVEISRPSGGRFTYDKDQGER</sequence>
<keyword evidence="3" id="KW-1185">Reference proteome</keyword>
<organism evidence="2 3">
    <name type="scientific">Streptomyces racemochromogenes</name>
    <dbReference type="NCBI Taxonomy" id="67353"/>
    <lineage>
        <taxon>Bacteria</taxon>
        <taxon>Bacillati</taxon>
        <taxon>Actinomycetota</taxon>
        <taxon>Actinomycetes</taxon>
        <taxon>Kitasatosporales</taxon>
        <taxon>Streptomycetaceae</taxon>
        <taxon>Streptomyces</taxon>
    </lineage>
</organism>
<dbReference type="RefSeq" id="WP_395510852.1">
    <property type="nucleotide sequence ID" value="NZ_JBBDHD010000044.1"/>
</dbReference>
<feature type="region of interest" description="Disordered" evidence="1">
    <location>
        <begin position="1"/>
        <end position="61"/>
    </location>
</feature>
<evidence type="ECO:0000256" key="1">
    <source>
        <dbReference type="SAM" id="MobiDB-lite"/>
    </source>
</evidence>
<protein>
    <recommendedName>
        <fullName evidence="4">Lantibiotic dehydratase N-terminal domain-containing protein</fullName>
    </recommendedName>
</protein>
<dbReference type="EMBL" id="JBBDHD010000044">
    <property type="protein sequence ID" value="MFH7597059.1"/>
    <property type="molecule type" value="Genomic_DNA"/>
</dbReference>
<name>A0ABW7PFP7_9ACTN</name>
<feature type="region of interest" description="Disordered" evidence="1">
    <location>
        <begin position="781"/>
        <end position="801"/>
    </location>
</feature>
<accession>A0ABW7PFP7</accession>
<dbReference type="Proteomes" id="UP001610631">
    <property type="component" value="Unassembled WGS sequence"/>
</dbReference>
<evidence type="ECO:0000313" key="2">
    <source>
        <dbReference type="EMBL" id="MFH7597059.1"/>
    </source>
</evidence>
<evidence type="ECO:0000313" key="3">
    <source>
        <dbReference type="Proteomes" id="UP001610631"/>
    </source>
</evidence>
<feature type="compositionally biased region" description="Low complexity" evidence="1">
    <location>
        <begin position="28"/>
        <end position="39"/>
    </location>
</feature>
<evidence type="ECO:0008006" key="4">
    <source>
        <dbReference type="Google" id="ProtNLM"/>
    </source>
</evidence>